<keyword evidence="3" id="KW-1185">Reference proteome</keyword>
<feature type="region of interest" description="Disordered" evidence="1">
    <location>
        <begin position="44"/>
        <end position="64"/>
    </location>
</feature>
<protein>
    <submittedName>
        <fullName evidence="2">Uncharacterized protein</fullName>
    </submittedName>
</protein>
<evidence type="ECO:0000313" key="2">
    <source>
        <dbReference type="EMBL" id="KAG5564265.1"/>
    </source>
</evidence>
<comment type="caution">
    <text evidence="2">The sequence shown here is derived from an EMBL/GenBank/DDBJ whole genome shotgun (WGS) entry which is preliminary data.</text>
</comment>
<proteinExistence type="predicted"/>
<evidence type="ECO:0000313" key="3">
    <source>
        <dbReference type="Proteomes" id="UP000823749"/>
    </source>
</evidence>
<reference evidence="2" key="1">
    <citation type="submission" date="2020-08" db="EMBL/GenBank/DDBJ databases">
        <title>Plant Genome Project.</title>
        <authorList>
            <person name="Zhang R.-G."/>
        </authorList>
    </citation>
    <scope>NUCLEOTIDE SEQUENCE</scope>
    <source>
        <strain evidence="2">WSP0</strain>
        <tissue evidence="2">Leaf</tissue>
    </source>
</reference>
<dbReference type="AlphaFoldDB" id="A0AAV6LGP0"/>
<gene>
    <name evidence="2" type="ORF">RHGRI_000460</name>
</gene>
<evidence type="ECO:0000256" key="1">
    <source>
        <dbReference type="SAM" id="MobiDB-lite"/>
    </source>
</evidence>
<accession>A0AAV6LGP0</accession>
<dbReference type="Proteomes" id="UP000823749">
    <property type="component" value="Chromosome 1"/>
</dbReference>
<feature type="compositionally biased region" description="Low complexity" evidence="1">
    <location>
        <begin position="49"/>
        <end position="62"/>
    </location>
</feature>
<sequence>MSRTPTPKAILEVINALIGDWVSESTSSCIWISDLNDFGAIRHRPSSGTSVTPPSAPSFASTSPPPPVSSWSAAAMPVEEAATNIACASSSGSTLGAGRPDSEVHTCYVNKVLKLNLVCSWVLDTL</sequence>
<dbReference type="EMBL" id="JACTNZ010000001">
    <property type="protein sequence ID" value="KAG5564265.1"/>
    <property type="molecule type" value="Genomic_DNA"/>
</dbReference>
<organism evidence="2 3">
    <name type="scientific">Rhododendron griersonianum</name>
    <dbReference type="NCBI Taxonomy" id="479676"/>
    <lineage>
        <taxon>Eukaryota</taxon>
        <taxon>Viridiplantae</taxon>
        <taxon>Streptophyta</taxon>
        <taxon>Embryophyta</taxon>
        <taxon>Tracheophyta</taxon>
        <taxon>Spermatophyta</taxon>
        <taxon>Magnoliopsida</taxon>
        <taxon>eudicotyledons</taxon>
        <taxon>Gunneridae</taxon>
        <taxon>Pentapetalae</taxon>
        <taxon>asterids</taxon>
        <taxon>Ericales</taxon>
        <taxon>Ericaceae</taxon>
        <taxon>Ericoideae</taxon>
        <taxon>Rhodoreae</taxon>
        <taxon>Rhododendron</taxon>
    </lineage>
</organism>
<name>A0AAV6LGP0_9ERIC</name>